<dbReference type="InterPro" id="IPR003835">
    <property type="entry name" value="Glyco_trans_19"/>
</dbReference>
<dbReference type="EC" id="2.4.1.182" evidence="1"/>
<keyword evidence="3" id="KW-0441">Lipid A biosynthesis</keyword>
<evidence type="ECO:0000313" key="9">
    <source>
        <dbReference type="Proteomes" id="UP000585474"/>
    </source>
</evidence>
<comment type="caution">
    <text evidence="8">The sequence shown here is derived from an EMBL/GenBank/DDBJ whole genome shotgun (WGS) entry which is preliminary data.</text>
</comment>
<dbReference type="GO" id="GO:0009245">
    <property type="term" value="P:lipid A biosynthetic process"/>
    <property type="evidence" value="ECO:0007669"/>
    <property type="project" value="UniProtKB-KW"/>
</dbReference>
<evidence type="ECO:0000256" key="3">
    <source>
        <dbReference type="ARBA" id="ARBA00022556"/>
    </source>
</evidence>
<keyword evidence="5 8" id="KW-0808">Transferase</keyword>
<dbReference type="Proteomes" id="UP000585474">
    <property type="component" value="Unassembled WGS sequence"/>
</dbReference>
<evidence type="ECO:0000256" key="5">
    <source>
        <dbReference type="ARBA" id="ARBA00022679"/>
    </source>
</evidence>
<evidence type="ECO:0000256" key="2">
    <source>
        <dbReference type="ARBA" id="ARBA00022516"/>
    </source>
</evidence>
<sequence>MQLMHSNSHRRYMMAKQGLKSLFPMEDIAVMGIWKLLPHLNKFRVKLKETTEAAVSFQPHIVVTVDSKGFSFRFLKKLRGEGQCRKWMEGATCATLLPGSRLQELTPMLPIFLNTMKLLKDYFPELMVVIPVAPNKYVEDYISRVFISALYLQF</sequence>
<gene>
    <name evidence="8" type="ORF">Acr_07g0012780</name>
</gene>
<protein>
    <recommendedName>
        <fullName evidence="1">lipid-A-disaccharide synthase</fullName>
        <ecNumber evidence="1">2.4.1.182</ecNumber>
    </recommendedName>
</protein>
<dbReference type="GO" id="GO:0008915">
    <property type="term" value="F:lipid-A-disaccharide synthase activity"/>
    <property type="evidence" value="ECO:0007669"/>
    <property type="project" value="UniProtKB-EC"/>
</dbReference>
<evidence type="ECO:0000313" key="8">
    <source>
        <dbReference type="EMBL" id="GFY91082.1"/>
    </source>
</evidence>
<dbReference type="OrthoDB" id="2419at2759"/>
<dbReference type="AlphaFoldDB" id="A0A7J0EXD2"/>
<dbReference type="PANTHER" id="PTHR30372:SF4">
    <property type="entry name" value="LIPID-A-DISACCHARIDE SYNTHASE, MITOCHONDRIAL-RELATED"/>
    <property type="match status" value="1"/>
</dbReference>
<dbReference type="EMBL" id="BJWL01000007">
    <property type="protein sequence ID" value="GFY91082.1"/>
    <property type="molecule type" value="Genomic_DNA"/>
</dbReference>
<keyword evidence="9" id="KW-1185">Reference proteome</keyword>
<evidence type="ECO:0000256" key="6">
    <source>
        <dbReference type="ARBA" id="ARBA00023098"/>
    </source>
</evidence>
<accession>A0A7J0EXD2</accession>
<dbReference type="PANTHER" id="PTHR30372">
    <property type="entry name" value="LIPID-A-DISACCHARIDE SYNTHASE"/>
    <property type="match status" value="1"/>
</dbReference>
<dbReference type="GO" id="GO:0005543">
    <property type="term" value="F:phospholipid binding"/>
    <property type="evidence" value="ECO:0007669"/>
    <property type="project" value="TreeGrafter"/>
</dbReference>
<keyword evidence="2" id="KW-0444">Lipid biosynthesis</keyword>
<dbReference type="GO" id="GO:0016020">
    <property type="term" value="C:membrane"/>
    <property type="evidence" value="ECO:0007669"/>
    <property type="project" value="GOC"/>
</dbReference>
<name>A0A7J0EXD2_9ERIC</name>
<reference evidence="8 9" key="1">
    <citation type="submission" date="2019-07" db="EMBL/GenBank/DDBJ databases">
        <title>De Novo Assembly of kiwifruit Actinidia rufa.</title>
        <authorList>
            <person name="Sugita-Konishi S."/>
            <person name="Sato K."/>
            <person name="Mori E."/>
            <person name="Abe Y."/>
            <person name="Kisaki G."/>
            <person name="Hamano K."/>
            <person name="Suezawa K."/>
            <person name="Otani M."/>
            <person name="Fukuda T."/>
            <person name="Manabe T."/>
            <person name="Gomi K."/>
            <person name="Tabuchi M."/>
            <person name="Akimitsu K."/>
            <person name="Kataoka I."/>
        </authorList>
    </citation>
    <scope>NUCLEOTIDE SEQUENCE [LARGE SCALE GENOMIC DNA]</scope>
    <source>
        <strain evidence="9">cv. Fuchu</strain>
    </source>
</reference>
<evidence type="ECO:0000256" key="4">
    <source>
        <dbReference type="ARBA" id="ARBA00022676"/>
    </source>
</evidence>
<proteinExistence type="predicted"/>
<evidence type="ECO:0000256" key="1">
    <source>
        <dbReference type="ARBA" id="ARBA00012687"/>
    </source>
</evidence>
<keyword evidence="6" id="KW-0443">Lipid metabolism</keyword>
<evidence type="ECO:0000256" key="7">
    <source>
        <dbReference type="ARBA" id="ARBA00048975"/>
    </source>
</evidence>
<comment type="catalytic activity">
    <reaction evidence="7">
        <text>a lipid X + a UDP-2-N,3-O-bis[(3R)-3-hydroxyacyl]-alpha-D-glucosamine = a lipid A disaccharide + UDP + H(+)</text>
        <dbReference type="Rhea" id="RHEA:67828"/>
        <dbReference type="ChEBI" id="CHEBI:15378"/>
        <dbReference type="ChEBI" id="CHEBI:58223"/>
        <dbReference type="ChEBI" id="CHEBI:137748"/>
        <dbReference type="ChEBI" id="CHEBI:176338"/>
        <dbReference type="ChEBI" id="CHEBI:176343"/>
        <dbReference type="EC" id="2.4.1.182"/>
    </reaction>
</comment>
<dbReference type="Pfam" id="PF02684">
    <property type="entry name" value="LpxB"/>
    <property type="match status" value="2"/>
</dbReference>
<keyword evidence="4" id="KW-0328">Glycosyltransferase</keyword>
<organism evidence="8 9">
    <name type="scientific">Actinidia rufa</name>
    <dbReference type="NCBI Taxonomy" id="165716"/>
    <lineage>
        <taxon>Eukaryota</taxon>
        <taxon>Viridiplantae</taxon>
        <taxon>Streptophyta</taxon>
        <taxon>Embryophyta</taxon>
        <taxon>Tracheophyta</taxon>
        <taxon>Spermatophyta</taxon>
        <taxon>Magnoliopsida</taxon>
        <taxon>eudicotyledons</taxon>
        <taxon>Gunneridae</taxon>
        <taxon>Pentapetalae</taxon>
        <taxon>asterids</taxon>
        <taxon>Ericales</taxon>
        <taxon>Actinidiaceae</taxon>
        <taxon>Actinidia</taxon>
    </lineage>
</organism>